<feature type="signal peptide" evidence="1">
    <location>
        <begin position="1"/>
        <end position="20"/>
    </location>
</feature>
<keyword evidence="3" id="KW-1185">Reference proteome</keyword>
<sequence>MPRFIAALAAATLLAVPALAEGRPERSATVRHADLDLNSAAGRAALDRRLAAATEQVCGSYAGADQDEAGRIQRCRATVERDVGRQLAARWGAARVARR</sequence>
<dbReference type="InterPro" id="IPR030972">
    <property type="entry name" value="UrcA_uranyl"/>
</dbReference>
<proteinExistence type="predicted"/>
<dbReference type="EMBL" id="JAASQV010000002">
    <property type="protein sequence ID" value="NIJ65273.1"/>
    <property type="molecule type" value="Genomic_DNA"/>
</dbReference>
<reference evidence="2 3" key="1">
    <citation type="submission" date="2020-03" db="EMBL/GenBank/DDBJ databases">
        <title>Genomic Encyclopedia of Type Strains, Phase IV (KMG-IV): sequencing the most valuable type-strain genomes for metagenomic binning, comparative biology and taxonomic classification.</title>
        <authorList>
            <person name="Goeker M."/>
        </authorList>
    </citation>
    <scope>NUCLEOTIDE SEQUENCE [LARGE SCALE GENOMIC DNA]</scope>
    <source>
        <strain evidence="2 3">DSM 4733</strain>
    </source>
</reference>
<protein>
    <submittedName>
        <fullName evidence="2">UrcA family protein</fullName>
    </submittedName>
</protein>
<comment type="caution">
    <text evidence="2">The sequence shown here is derived from an EMBL/GenBank/DDBJ whole genome shotgun (WGS) entry which is preliminary data.</text>
</comment>
<dbReference type="Proteomes" id="UP000564677">
    <property type="component" value="Unassembled WGS sequence"/>
</dbReference>
<organism evidence="2 3">
    <name type="scientific">Sphingomonas leidyi</name>
    <dbReference type="NCBI Taxonomy" id="68569"/>
    <lineage>
        <taxon>Bacteria</taxon>
        <taxon>Pseudomonadati</taxon>
        <taxon>Pseudomonadota</taxon>
        <taxon>Alphaproteobacteria</taxon>
        <taxon>Sphingomonadales</taxon>
        <taxon>Sphingomonadaceae</taxon>
        <taxon>Sphingomonas</taxon>
    </lineage>
</organism>
<dbReference type="NCBIfam" id="TIGR04433">
    <property type="entry name" value="UrcA_uranyl"/>
    <property type="match status" value="1"/>
</dbReference>
<accession>A0A7X5UZY5</accession>
<evidence type="ECO:0000313" key="3">
    <source>
        <dbReference type="Proteomes" id="UP000564677"/>
    </source>
</evidence>
<keyword evidence="1" id="KW-0732">Signal</keyword>
<feature type="chain" id="PRO_5031289385" evidence="1">
    <location>
        <begin position="21"/>
        <end position="99"/>
    </location>
</feature>
<name>A0A7X5UZY5_9SPHN</name>
<evidence type="ECO:0000313" key="2">
    <source>
        <dbReference type="EMBL" id="NIJ65273.1"/>
    </source>
</evidence>
<dbReference type="AlphaFoldDB" id="A0A7X5UZY5"/>
<gene>
    <name evidence="2" type="ORF">FHR20_002235</name>
</gene>
<dbReference type="RefSeq" id="WP_167299692.1">
    <property type="nucleotide sequence ID" value="NZ_JAASQV010000002.1"/>
</dbReference>
<evidence type="ECO:0000256" key="1">
    <source>
        <dbReference type="SAM" id="SignalP"/>
    </source>
</evidence>